<keyword evidence="2" id="KW-1185">Reference proteome</keyword>
<dbReference type="AlphaFoldDB" id="M1DVY4"/>
<dbReference type="Proteomes" id="UP000011115">
    <property type="component" value="Unassembled WGS sequence"/>
</dbReference>
<accession>M1DVY4</accession>
<protein>
    <submittedName>
        <fullName evidence="1">Uncharacterized protein</fullName>
    </submittedName>
</protein>
<name>M1DVY4_SOLTU</name>
<evidence type="ECO:0000313" key="1">
    <source>
        <dbReference type="EnsemblPlants" id="PGSC0003DMT400095281"/>
    </source>
</evidence>
<organism evidence="1 2">
    <name type="scientific">Solanum tuberosum</name>
    <name type="common">Potato</name>
    <dbReference type="NCBI Taxonomy" id="4113"/>
    <lineage>
        <taxon>Eukaryota</taxon>
        <taxon>Viridiplantae</taxon>
        <taxon>Streptophyta</taxon>
        <taxon>Embryophyta</taxon>
        <taxon>Tracheophyta</taxon>
        <taxon>Spermatophyta</taxon>
        <taxon>Magnoliopsida</taxon>
        <taxon>eudicotyledons</taxon>
        <taxon>Gunneridae</taxon>
        <taxon>Pentapetalae</taxon>
        <taxon>asterids</taxon>
        <taxon>lamiids</taxon>
        <taxon>Solanales</taxon>
        <taxon>Solanaceae</taxon>
        <taxon>Solanoideae</taxon>
        <taxon>Solaneae</taxon>
        <taxon>Solanum</taxon>
    </lineage>
</organism>
<dbReference type="HOGENOM" id="CLU_1411006_0_0_1"/>
<sequence>MESLSQASWQSTHPVWPIVESDVQLIQGRRQRRERDPSSGPLGGIVLLRGTIRRSADCSFHRFFDPLSSGFRMLEQRVEYVFSANRQRKAWTLHRKKERNGREERRIEGLRIVESTWRVAGRSYFAFFSGVLSPEEKDQVGGKREQLAHHQVVARSSTMPPNNPEHDDAEGWYKTAMNYTKGRIVVLIGDSDK</sequence>
<dbReference type="Gramene" id="PGSC0003DMT400095281">
    <property type="protein sequence ID" value="PGSC0003DMT400095281"/>
    <property type="gene ID" value="PGSC0003DMG400044852"/>
</dbReference>
<reference evidence="1" key="2">
    <citation type="submission" date="2015-06" db="UniProtKB">
        <authorList>
            <consortium name="EnsemblPlants"/>
        </authorList>
    </citation>
    <scope>IDENTIFICATION</scope>
    <source>
        <strain evidence="1">DM1-3 516 R44</strain>
    </source>
</reference>
<evidence type="ECO:0000313" key="2">
    <source>
        <dbReference type="Proteomes" id="UP000011115"/>
    </source>
</evidence>
<dbReference type="PaxDb" id="4113-PGSC0003DMT400095281"/>
<dbReference type="InParanoid" id="M1DVY4"/>
<reference evidence="2" key="1">
    <citation type="journal article" date="2011" name="Nature">
        <title>Genome sequence and analysis of the tuber crop potato.</title>
        <authorList>
            <consortium name="The Potato Genome Sequencing Consortium"/>
        </authorList>
    </citation>
    <scope>NUCLEOTIDE SEQUENCE [LARGE SCALE GENOMIC DNA]</scope>
    <source>
        <strain evidence="2">cv. DM1-3 516 R44</strain>
    </source>
</reference>
<dbReference type="EnsemblPlants" id="PGSC0003DMT400095281">
    <property type="protein sequence ID" value="PGSC0003DMT400095281"/>
    <property type="gene ID" value="PGSC0003DMG400044852"/>
</dbReference>
<proteinExistence type="predicted"/>